<sequence>MARVIRLHWRLDFDVSYPYLDKRGTALKALSETVEGFWTTVGPATLPLSFAAEKVDQTSHTVFSWEMANLNGSLEWPTGIDIERVFENPEVRACDRIVKEALKIADVRFVNRAGIRLFCVEKFAKRQTGSAVERVAGLVAPAFREGLKETMGRTDDFAVIYEGSSEDGLAYRIQMGPYLPKNPRMVFLRKWEELSQPLDENDLFFDIDIFEKTFSFSEHSLFRWGSTKVTKAANFIEFCAKNIR</sequence>
<organism evidence="1">
    <name type="scientific">Bradyrhizobium diazoefficiens</name>
    <dbReference type="NCBI Taxonomy" id="1355477"/>
    <lineage>
        <taxon>Bacteria</taxon>
        <taxon>Pseudomonadati</taxon>
        <taxon>Pseudomonadota</taxon>
        <taxon>Alphaproteobacteria</taxon>
        <taxon>Hyphomicrobiales</taxon>
        <taxon>Nitrobacteraceae</taxon>
        <taxon>Bradyrhizobium</taxon>
    </lineage>
</organism>
<dbReference type="EMBL" id="AP023092">
    <property type="protein sequence ID" value="BCE34092.1"/>
    <property type="molecule type" value="Genomic_DNA"/>
</dbReference>
<name>A0A809Y1D4_9BRAD</name>
<evidence type="ECO:0000313" key="1">
    <source>
        <dbReference type="EMBL" id="BCE34092.1"/>
    </source>
</evidence>
<reference evidence="1" key="1">
    <citation type="submission" date="2020-05" db="EMBL/GenBank/DDBJ databases">
        <title>Complete genome sequence of Bradyrhizobium diazoefficiens XF2 isolated from soybean nodule.</title>
        <authorList>
            <person name="Noda R."/>
            <person name="Kakizaki K."/>
            <person name="Minamisawa K."/>
        </authorList>
    </citation>
    <scope>NUCLEOTIDE SEQUENCE</scope>
    <source>
        <strain evidence="1">XF2</strain>
    </source>
</reference>
<proteinExistence type="predicted"/>
<dbReference type="AlphaFoldDB" id="A0A809Y1D4"/>
<gene>
    <name evidence="1" type="ORF">XF2B_78610</name>
</gene>
<protein>
    <submittedName>
        <fullName evidence="1">Uncharacterized protein</fullName>
    </submittedName>
</protein>
<accession>A0A809Y1D4</accession>